<dbReference type="Pfam" id="PF09922">
    <property type="entry name" value="LiaF-like_C"/>
    <property type="match status" value="1"/>
</dbReference>
<dbReference type="InterPro" id="IPR012551">
    <property type="entry name" value="DUF1707_SHOCT-like"/>
</dbReference>
<evidence type="ECO:0000259" key="3">
    <source>
        <dbReference type="Pfam" id="PF09922"/>
    </source>
</evidence>
<dbReference type="Pfam" id="PF08044">
    <property type="entry name" value="DUF1707"/>
    <property type="match status" value="1"/>
</dbReference>
<dbReference type="RefSeq" id="WP_274040939.1">
    <property type="nucleotide sequence ID" value="NZ_JANCPR020000022.1"/>
</dbReference>
<proteinExistence type="predicted"/>
<evidence type="ECO:0000313" key="4">
    <source>
        <dbReference type="EMBL" id="MDJ1134649.1"/>
    </source>
</evidence>
<dbReference type="InterPro" id="IPR024425">
    <property type="entry name" value="LiaF-like_C"/>
</dbReference>
<dbReference type="PANTHER" id="PTHR40763:SF4">
    <property type="entry name" value="DUF1707 DOMAIN-CONTAINING PROTEIN"/>
    <property type="match status" value="1"/>
</dbReference>
<feature type="compositionally biased region" description="Basic and acidic residues" evidence="1">
    <location>
        <begin position="75"/>
        <end position="96"/>
    </location>
</feature>
<feature type="domain" description="Cell wall-active antibiotics response LiaF-like C-terminal" evidence="3">
    <location>
        <begin position="139"/>
        <end position="206"/>
    </location>
</feature>
<feature type="compositionally biased region" description="Basic and acidic residues" evidence="1">
    <location>
        <begin position="26"/>
        <end position="35"/>
    </location>
</feature>
<gene>
    <name evidence="4" type="ORF">NMN56_022325</name>
</gene>
<accession>A0ABT7A0R3</accession>
<dbReference type="Proteomes" id="UP001214441">
    <property type="component" value="Unassembled WGS sequence"/>
</dbReference>
<dbReference type="PANTHER" id="PTHR40763">
    <property type="entry name" value="MEMBRANE PROTEIN-RELATED"/>
    <property type="match status" value="1"/>
</dbReference>
<evidence type="ECO:0000256" key="1">
    <source>
        <dbReference type="SAM" id="MobiDB-lite"/>
    </source>
</evidence>
<keyword evidence="5" id="KW-1185">Reference proteome</keyword>
<protein>
    <submittedName>
        <fullName evidence="4">DUF1707 domain-containing protein</fullName>
    </submittedName>
</protein>
<feature type="domain" description="DUF1707" evidence="2">
    <location>
        <begin position="28"/>
        <end position="80"/>
    </location>
</feature>
<dbReference type="EMBL" id="JANCPR020000022">
    <property type="protein sequence ID" value="MDJ1134649.1"/>
    <property type="molecule type" value="Genomic_DNA"/>
</dbReference>
<reference evidence="4 5" key="1">
    <citation type="submission" date="2023-05" db="EMBL/GenBank/DDBJ databases">
        <title>Streptantibioticus silvisoli sp. nov., acidotolerant actinomycetes 1 from pine litter.</title>
        <authorList>
            <person name="Swiecimska M."/>
            <person name="Golinska P."/>
            <person name="Sangal V."/>
            <person name="Wachnowicz B."/>
            <person name="Goodfellow M."/>
        </authorList>
    </citation>
    <scope>NUCLEOTIDE SEQUENCE [LARGE SCALE GENOMIC DNA]</scope>
    <source>
        <strain evidence="4 5">DSM 42109</strain>
    </source>
</reference>
<evidence type="ECO:0000259" key="2">
    <source>
        <dbReference type="Pfam" id="PF08044"/>
    </source>
</evidence>
<feature type="region of interest" description="Disordered" evidence="1">
    <location>
        <begin position="1"/>
        <end position="35"/>
    </location>
</feature>
<organism evidence="4 5">
    <name type="scientific">Streptomyces iconiensis</name>
    <dbReference type="NCBI Taxonomy" id="1384038"/>
    <lineage>
        <taxon>Bacteria</taxon>
        <taxon>Bacillati</taxon>
        <taxon>Actinomycetota</taxon>
        <taxon>Actinomycetes</taxon>
        <taxon>Kitasatosporales</taxon>
        <taxon>Streptomycetaceae</taxon>
        <taxon>Streptomyces</taxon>
    </lineage>
</organism>
<feature type="compositionally biased region" description="Low complexity" evidence="1">
    <location>
        <begin position="14"/>
        <end position="25"/>
    </location>
</feature>
<sequence length="251" mass="27408">MNEDSARTSLEKQPTAARPQAPAAEADVRASDADRDRVADILREALAEGRLDAEEHGERVGAVYAAKTVGELEPIVRDLPAGREDERKREQPRAEPDSYAAAFSTFAASYASSHTSVHGRCPWSGPKENMVAIFSSSARKGRWRVPRKINAFACFGSVEIDLTQALFDHQHVHINATSVFGSIDIRVPENITLQQKGAGIFGGFDVHVADSPEADAPVVLVQGAAVFGSVEAKPKRGKLIHDLRERFRKER</sequence>
<name>A0ABT7A0R3_9ACTN</name>
<comment type="caution">
    <text evidence="4">The sequence shown here is derived from an EMBL/GenBank/DDBJ whole genome shotgun (WGS) entry which is preliminary data.</text>
</comment>
<feature type="compositionally biased region" description="Basic and acidic residues" evidence="1">
    <location>
        <begin position="1"/>
        <end position="10"/>
    </location>
</feature>
<feature type="region of interest" description="Disordered" evidence="1">
    <location>
        <begin position="75"/>
        <end position="97"/>
    </location>
</feature>
<evidence type="ECO:0000313" key="5">
    <source>
        <dbReference type="Proteomes" id="UP001214441"/>
    </source>
</evidence>